<feature type="compositionally biased region" description="Basic and acidic residues" evidence="5">
    <location>
        <begin position="507"/>
        <end position="521"/>
    </location>
</feature>
<keyword evidence="8" id="KW-1185">Reference proteome</keyword>
<evidence type="ECO:0000313" key="7">
    <source>
        <dbReference type="EMBL" id="KAH7031479.1"/>
    </source>
</evidence>
<evidence type="ECO:0000256" key="3">
    <source>
        <dbReference type="ARBA" id="ARBA00022989"/>
    </source>
</evidence>
<dbReference type="AlphaFoldDB" id="A0A9P8Y736"/>
<feature type="compositionally biased region" description="Basic and acidic residues" evidence="5">
    <location>
        <begin position="528"/>
        <end position="542"/>
    </location>
</feature>
<dbReference type="InterPro" id="IPR045119">
    <property type="entry name" value="SUN1-5"/>
</dbReference>
<organism evidence="7 8">
    <name type="scientific">Microdochium trichocladiopsis</name>
    <dbReference type="NCBI Taxonomy" id="1682393"/>
    <lineage>
        <taxon>Eukaryota</taxon>
        <taxon>Fungi</taxon>
        <taxon>Dikarya</taxon>
        <taxon>Ascomycota</taxon>
        <taxon>Pezizomycotina</taxon>
        <taxon>Sordariomycetes</taxon>
        <taxon>Xylariomycetidae</taxon>
        <taxon>Xylariales</taxon>
        <taxon>Microdochiaceae</taxon>
        <taxon>Microdochium</taxon>
    </lineage>
</organism>
<comment type="caution">
    <text evidence="7">The sequence shown here is derived from an EMBL/GenBank/DDBJ whole genome shotgun (WGS) entry which is preliminary data.</text>
</comment>
<dbReference type="InterPro" id="IPR012919">
    <property type="entry name" value="SUN_dom"/>
</dbReference>
<keyword evidence="2" id="KW-0812">Transmembrane</keyword>
<dbReference type="Pfam" id="PF07738">
    <property type="entry name" value="Sad1_UNC"/>
    <property type="match status" value="1"/>
</dbReference>
<evidence type="ECO:0000256" key="5">
    <source>
        <dbReference type="SAM" id="MobiDB-lite"/>
    </source>
</evidence>
<dbReference type="GeneID" id="70183592"/>
<dbReference type="EMBL" id="JAGTJQ010000005">
    <property type="protein sequence ID" value="KAH7031479.1"/>
    <property type="molecule type" value="Genomic_DNA"/>
</dbReference>
<evidence type="ECO:0000256" key="1">
    <source>
        <dbReference type="ARBA" id="ARBA00004370"/>
    </source>
</evidence>
<dbReference type="PANTHER" id="PTHR12911:SF8">
    <property type="entry name" value="KLAROID PROTEIN-RELATED"/>
    <property type="match status" value="1"/>
</dbReference>
<evidence type="ECO:0000256" key="2">
    <source>
        <dbReference type="ARBA" id="ARBA00022692"/>
    </source>
</evidence>
<name>A0A9P8Y736_9PEZI</name>
<feature type="domain" description="SUN" evidence="6">
    <location>
        <begin position="293"/>
        <end position="503"/>
    </location>
</feature>
<accession>A0A9P8Y736</accession>
<sequence length="542" mass="60095">MFLQAAIAPADAELSTLTNFKHSIAEVLPTPVQQILSDGDLGHIWSRLRQHDSKIAQLVGDDASIRKTVESLKSRLPEKIYISTNKAGKPEITQDFWHALRDKIKADDLIVTLENAKQSSPEISDTLWRAVKSRFEADEVLGSIKNPAGSGVTTEDLEKVVDNRLSKSWESWQERNDAALRDLLADTVKGTAVQRDEFITLLEKEVLAYKQEIQHELVAVNSRLSALQKDLDKIGSQTPPGGMTRWDVQSMISATIESLVNQGGLDAIANGQIRGHAASELYNQVNFFSQGSGAVIDPGLTSKAWTPPSSAFKSKKYMDRDGYKPQPASAVLKAWTDENECFCAAPLPESRHHQPSADSSKPAQNAISVLLSRDIVPQHLVVEHILPGATLNPGATPRTIEVWAYIEEMNLRHEVEVFSRTQFPSTPAEKVLNEGFQKIGHFTYQQAGGSGGALSDHGVQVFKISDELSRMGAVTNHVVVRALDNYGADHTCFYRLKLYGERPGQQEGRRGWHEEDMRESTHYSYTGKEARGSEEKKKGWFS</sequence>
<gene>
    <name evidence="7" type="ORF">B0I36DRAFT_323984</name>
</gene>
<reference evidence="7" key="1">
    <citation type="journal article" date="2021" name="Nat. Commun.">
        <title>Genetic determinants of endophytism in the Arabidopsis root mycobiome.</title>
        <authorList>
            <person name="Mesny F."/>
            <person name="Miyauchi S."/>
            <person name="Thiergart T."/>
            <person name="Pickel B."/>
            <person name="Atanasova L."/>
            <person name="Karlsson M."/>
            <person name="Huettel B."/>
            <person name="Barry K.W."/>
            <person name="Haridas S."/>
            <person name="Chen C."/>
            <person name="Bauer D."/>
            <person name="Andreopoulos W."/>
            <person name="Pangilinan J."/>
            <person name="LaButti K."/>
            <person name="Riley R."/>
            <person name="Lipzen A."/>
            <person name="Clum A."/>
            <person name="Drula E."/>
            <person name="Henrissat B."/>
            <person name="Kohler A."/>
            <person name="Grigoriev I.V."/>
            <person name="Martin F.M."/>
            <person name="Hacquard S."/>
        </authorList>
    </citation>
    <scope>NUCLEOTIDE SEQUENCE</scope>
    <source>
        <strain evidence="7">MPI-CAGE-CH-0230</strain>
    </source>
</reference>
<dbReference type="OrthoDB" id="342281at2759"/>
<comment type="subcellular location">
    <subcellularLocation>
        <location evidence="1">Membrane</location>
    </subcellularLocation>
</comment>
<dbReference type="Gene3D" id="2.60.120.260">
    <property type="entry name" value="Galactose-binding domain-like"/>
    <property type="match status" value="1"/>
</dbReference>
<proteinExistence type="predicted"/>
<keyword evidence="3" id="KW-1133">Transmembrane helix</keyword>
<dbReference type="GO" id="GO:0034993">
    <property type="term" value="C:meiotic nuclear membrane microtubule tethering complex"/>
    <property type="evidence" value="ECO:0007669"/>
    <property type="project" value="TreeGrafter"/>
</dbReference>
<dbReference type="Proteomes" id="UP000756346">
    <property type="component" value="Unassembled WGS sequence"/>
</dbReference>
<dbReference type="PANTHER" id="PTHR12911">
    <property type="entry name" value="SAD1/UNC-84-LIKE PROTEIN-RELATED"/>
    <property type="match status" value="1"/>
</dbReference>
<protein>
    <recommendedName>
        <fullName evidence="6">SUN domain-containing protein</fullName>
    </recommendedName>
</protein>
<evidence type="ECO:0000313" key="8">
    <source>
        <dbReference type="Proteomes" id="UP000756346"/>
    </source>
</evidence>
<keyword evidence="4" id="KW-0472">Membrane</keyword>
<feature type="region of interest" description="Disordered" evidence="5">
    <location>
        <begin position="504"/>
        <end position="542"/>
    </location>
</feature>
<dbReference type="RefSeq" id="XP_046013159.1">
    <property type="nucleotide sequence ID" value="XM_046154046.1"/>
</dbReference>
<evidence type="ECO:0000256" key="4">
    <source>
        <dbReference type="ARBA" id="ARBA00023136"/>
    </source>
</evidence>
<dbReference type="PROSITE" id="PS51469">
    <property type="entry name" value="SUN"/>
    <property type="match status" value="1"/>
</dbReference>
<dbReference type="GO" id="GO:0043495">
    <property type="term" value="F:protein-membrane adaptor activity"/>
    <property type="evidence" value="ECO:0007669"/>
    <property type="project" value="TreeGrafter"/>
</dbReference>
<evidence type="ECO:0000259" key="6">
    <source>
        <dbReference type="PROSITE" id="PS51469"/>
    </source>
</evidence>